<organism evidence="1 2">
    <name type="scientific">Papaver somniferum</name>
    <name type="common">Opium poppy</name>
    <dbReference type="NCBI Taxonomy" id="3469"/>
    <lineage>
        <taxon>Eukaryota</taxon>
        <taxon>Viridiplantae</taxon>
        <taxon>Streptophyta</taxon>
        <taxon>Embryophyta</taxon>
        <taxon>Tracheophyta</taxon>
        <taxon>Spermatophyta</taxon>
        <taxon>Magnoliopsida</taxon>
        <taxon>Ranunculales</taxon>
        <taxon>Papaveraceae</taxon>
        <taxon>Papaveroideae</taxon>
        <taxon>Papaver</taxon>
    </lineage>
</organism>
<dbReference type="EMBL" id="CM010715">
    <property type="protein sequence ID" value="RZC46045.1"/>
    <property type="molecule type" value="Genomic_DNA"/>
</dbReference>
<dbReference type="Gramene" id="RZC46045">
    <property type="protein sequence ID" value="RZC46045"/>
    <property type="gene ID" value="C5167_038996"/>
</dbReference>
<proteinExistence type="predicted"/>
<evidence type="ECO:0000313" key="1">
    <source>
        <dbReference type="EMBL" id="RZC46045.1"/>
    </source>
</evidence>
<accession>A0A4Y7IF59</accession>
<evidence type="ECO:0000313" key="2">
    <source>
        <dbReference type="Proteomes" id="UP000316621"/>
    </source>
</evidence>
<dbReference type="AlphaFoldDB" id="A0A4Y7IF59"/>
<name>A0A4Y7IF59_PAPSO</name>
<sequence length="374" mass="41882">MVAADSSFICLQMESAALSRAVTTGEDEWLGPRMEWHGAGDGGHLATTRQTARLQANGCEMPEKWRKYAVTGWCVVMAEMNEGSGGVSRRTKPCLEGQGDDCSRYTRVAFWIYKKWKFWLDLIWVWQRRHMELWPVNYNRSWEMITVVYWKESCWSMRWSENGSWVRMEVQLVVVNNTDRQKKEEAGFGVAATEPKPGSSIFVSEAGRTAENWRRRDKGQCSDNKRLRLLFGTYDLQCLNCNSSAVKTATASKLSCHFSNTFCNFAQNPFSEACSSLPACIRNSTASQPPQPKPSLCLILTISACNIHQLQLTSAASSHHTASGIAFISLHIATALTAVLTLEHHRPPTPPSVLHSSSSLPKLFFCSAANCQLK</sequence>
<reference evidence="1 2" key="1">
    <citation type="journal article" date="2018" name="Science">
        <title>The opium poppy genome and morphinan production.</title>
        <authorList>
            <person name="Guo L."/>
            <person name="Winzer T."/>
            <person name="Yang X."/>
            <person name="Li Y."/>
            <person name="Ning Z."/>
            <person name="He Z."/>
            <person name="Teodor R."/>
            <person name="Lu Y."/>
            <person name="Bowser T.A."/>
            <person name="Graham I.A."/>
            <person name="Ye K."/>
        </authorList>
    </citation>
    <scope>NUCLEOTIDE SEQUENCE [LARGE SCALE GENOMIC DNA]</scope>
    <source>
        <strain evidence="2">cv. HN1</strain>
        <tissue evidence="1">Leaves</tissue>
    </source>
</reference>
<gene>
    <name evidence="1" type="ORF">C5167_038996</name>
</gene>
<dbReference type="Proteomes" id="UP000316621">
    <property type="component" value="Chromosome 1"/>
</dbReference>
<protein>
    <submittedName>
        <fullName evidence="1">Uncharacterized protein</fullName>
    </submittedName>
</protein>
<keyword evidence="2" id="KW-1185">Reference proteome</keyword>